<comment type="subcellular location">
    <subcellularLocation>
        <location evidence="1">Membrane</location>
        <topology evidence="1">Multi-pass membrane protein</topology>
    </subcellularLocation>
</comment>
<sequence>MKQYNESSVMKIATILNFFFALLGILTAALAKSTSVLFDGLYSFISTLFTLTSLKIVKLVTRADTKDFPFGFGSFEPFFIIIRTTVMLIMNTALLCTAVFSIMSGGNQVEVSFILIYSVISVGGCAFVTVMLRKISRQQHSALLAAEYRSWLNDTLLSLSVLIAFLIMMIMRKTTLAPYAVYVDPAVTIILVLFLIPTLVSQFIANIRELLVAAAPEEIQQELEKIVRSYVEKNDFKGFEIYSTKRGRNLYMVIYVFLKDDNTMVRKVDKIRKDMILTIKRYWKYSDIDIVFTANPDWIPLSVPGSGPRDSSG</sequence>
<dbReference type="InterPro" id="IPR027469">
    <property type="entry name" value="Cation_efflux_TMD_sf"/>
</dbReference>
<dbReference type="Pfam" id="PF01545">
    <property type="entry name" value="Cation_efflux"/>
    <property type="match status" value="1"/>
</dbReference>
<evidence type="ECO:0000256" key="1">
    <source>
        <dbReference type="ARBA" id="ARBA00004141"/>
    </source>
</evidence>
<evidence type="ECO:0000256" key="5">
    <source>
        <dbReference type="ARBA" id="ARBA00023136"/>
    </source>
</evidence>
<feature type="transmembrane region" description="Helical" evidence="6">
    <location>
        <begin position="114"/>
        <end position="132"/>
    </location>
</feature>
<protein>
    <submittedName>
        <fullName evidence="8">Cation transporter</fullName>
    </submittedName>
</protein>
<dbReference type="Gene3D" id="1.20.1510.10">
    <property type="entry name" value="Cation efflux protein transmembrane domain"/>
    <property type="match status" value="1"/>
</dbReference>
<dbReference type="RefSeq" id="WP_215626177.1">
    <property type="nucleotide sequence ID" value="NZ_CP067089.2"/>
</dbReference>
<dbReference type="InterPro" id="IPR058533">
    <property type="entry name" value="Cation_efflux_TM"/>
</dbReference>
<keyword evidence="5 6" id="KW-0472">Membrane</keyword>
<dbReference type="GO" id="GO:0006882">
    <property type="term" value="P:intracellular zinc ion homeostasis"/>
    <property type="evidence" value="ECO:0007669"/>
    <property type="project" value="TreeGrafter"/>
</dbReference>
<dbReference type="SUPFAM" id="SSF161111">
    <property type="entry name" value="Cation efflux protein transmembrane domain-like"/>
    <property type="match status" value="1"/>
</dbReference>
<keyword evidence="4 6" id="KW-1133">Transmembrane helix</keyword>
<keyword evidence="9" id="KW-1185">Reference proteome</keyword>
<proteinExistence type="predicted"/>
<dbReference type="GO" id="GO:0015093">
    <property type="term" value="F:ferrous iron transmembrane transporter activity"/>
    <property type="evidence" value="ECO:0007669"/>
    <property type="project" value="TreeGrafter"/>
</dbReference>
<dbReference type="KEGG" id="bhc:JFL75_18370"/>
<dbReference type="Proteomes" id="UP000595917">
    <property type="component" value="Chromosome"/>
</dbReference>
<feature type="transmembrane region" description="Helical" evidence="6">
    <location>
        <begin position="12"/>
        <end position="31"/>
    </location>
</feature>
<evidence type="ECO:0000256" key="6">
    <source>
        <dbReference type="SAM" id="Phobius"/>
    </source>
</evidence>
<organism evidence="8 9">
    <name type="scientific">Breznakiella homolactica</name>
    <dbReference type="NCBI Taxonomy" id="2798577"/>
    <lineage>
        <taxon>Bacteria</taxon>
        <taxon>Pseudomonadati</taxon>
        <taxon>Spirochaetota</taxon>
        <taxon>Spirochaetia</taxon>
        <taxon>Spirochaetales</taxon>
        <taxon>Breznakiellaceae</taxon>
        <taxon>Breznakiella</taxon>
    </lineage>
</organism>
<dbReference type="PANTHER" id="PTHR43840">
    <property type="entry name" value="MITOCHONDRIAL METAL TRANSPORTER 1-RELATED"/>
    <property type="match status" value="1"/>
</dbReference>
<evidence type="ECO:0000313" key="8">
    <source>
        <dbReference type="EMBL" id="QQO08871.1"/>
    </source>
</evidence>
<dbReference type="GO" id="GO:0005886">
    <property type="term" value="C:plasma membrane"/>
    <property type="evidence" value="ECO:0007669"/>
    <property type="project" value="TreeGrafter"/>
</dbReference>
<evidence type="ECO:0000256" key="3">
    <source>
        <dbReference type="ARBA" id="ARBA00022692"/>
    </source>
</evidence>
<feature type="transmembrane region" description="Helical" evidence="6">
    <location>
        <begin position="78"/>
        <end position="102"/>
    </location>
</feature>
<evidence type="ECO:0000313" key="9">
    <source>
        <dbReference type="Proteomes" id="UP000595917"/>
    </source>
</evidence>
<feature type="transmembrane region" description="Helical" evidence="6">
    <location>
        <begin position="152"/>
        <end position="171"/>
    </location>
</feature>
<evidence type="ECO:0000256" key="2">
    <source>
        <dbReference type="ARBA" id="ARBA00022448"/>
    </source>
</evidence>
<accession>A0A7T8BA09</accession>
<dbReference type="InterPro" id="IPR050291">
    <property type="entry name" value="CDF_Transporter"/>
</dbReference>
<reference evidence="8" key="1">
    <citation type="submission" date="2021-01" db="EMBL/GenBank/DDBJ databases">
        <title>Description of Breznakiella homolactica.</title>
        <authorList>
            <person name="Song Y."/>
            <person name="Brune A."/>
        </authorList>
    </citation>
    <scope>NUCLEOTIDE SEQUENCE</scope>
    <source>
        <strain evidence="8">RmG30</strain>
    </source>
</reference>
<name>A0A7T8BA09_9SPIR</name>
<feature type="transmembrane region" description="Helical" evidence="6">
    <location>
        <begin position="177"/>
        <end position="200"/>
    </location>
</feature>
<evidence type="ECO:0000256" key="4">
    <source>
        <dbReference type="ARBA" id="ARBA00022989"/>
    </source>
</evidence>
<evidence type="ECO:0000259" key="7">
    <source>
        <dbReference type="Pfam" id="PF01545"/>
    </source>
</evidence>
<dbReference type="PANTHER" id="PTHR43840:SF15">
    <property type="entry name" value="MITOCHONDRIAL METAL TRANSPORTER 1-RELATED"/>
    <property type="match status" value="1"/>
</dbReference>
<feature type="domain" description="Cation efflux protein transmembrane" evidence="7">
    <location>
        <begin position="11"/>
        <end position="211"/>
    </location>
</feature>
<dbReference type="GO" id="GO:0015086">
    <property type="term" value="F:cadmium ion transmembrane transporter activity"/>
    <property type="evidence" value="ECO:0007669"/>
    <property type="project" value="TreeGrafter"/>
</dbReference>
<gene>
    <name evidence="8" type="ORF">JFL75_18370</name>
</gene>
<keyword evidence="2" id="KW-0813">Transport</keyword>
<keyword evidence="3 6" id="KW-0812">Transmembrane</keyword>
<dbReference type="AlphaFoldDB" id="A0A7T8BA09"/>
<dbReference type="GO" id="GO:0015341">
    <property type="term" value="F:zinc efflux antiporter activity"/>
    <property type="evidence" value="ECO:0007669"/>
    <property type="project" value="TreeGrafter"/>
</dbReference>
<dbReference type="EMBL" id="CP067089">
    <property type="protein sequence ID" value="QQO08871.1"/>
    <property type="molecule type" value="Genomic_DNA"/>
</dbReference>